<evidence type="ECO:0000313" key="2">
    <source>
        <dbReference type="EMBL" id="CAI97168.1"/>
    </source>
</evidence>
<feature type="domain" description="Peptidase S9 prolyl oligopeptidase catalytic" evidence="1">
    <location>
        <begin position="57"/>
        <end position="170"/>
    </location>
</feature>
<dbReference type="KEGG" id="ldb:Ldb0329"/>
<dbReference type="RefSeq" id="WP_011543612.1">
    <property type="nucleotide sequence ID" value="NC_008054.1"/>
</dbReference>
<keyword evidence="3" id="KW-1185">Reference proteome</keyword>
<evidence type="ECO:0000313" key="3">
    <source>
        <dbReference type="Proteomes" id="UP000001259"/>
    </source>
</evidence>
<dbReference type="HOGENOM" id="CLU_115363_0_0_9"/>
<dbReference type="GO" id="GO:0006508">
    <property type="term" value="P:proteolysis"/>
    <property type="evidence" value="ECO:0007669"/>
    <property type="project" value="InterPro"/>
</dbReference>
<dbReference type="InterPro" id="IPR001375">
    <property type="entry name" value="Peptidase_S9_cat"/>
</dbReference>
<accession>Q1GBS4</accession>
<dbReference type="EMBL" id="CR954253">
    <property type="protein sequence ID" value="CAI97168.1"/>
    <property type="molecule type" value="Genomic_DNA"/>
</dbReference>
<dbReference type="GO" id="GO:0008236">
    <property type="term" value="F:serine-type peptidase activity"/>
    <property type="evidence" value="ECO:0007669"/>
    <property type="project" value="InterPro"/>
</dbReference>
<dbReference type="Proteomes" id="UP000001259">
    <property type="component" value="Chromosome"/>
</dbReference>
<dbReference type="Gene3D" id="3.40.50.1820">
    <property type="entry name" value="alpha/beta hydrolase"/>
    <property type="match status" value="1"/>
</dbReference>
<dbReference type="BioCyc" id="LDEL390333:LDB_RS01365-MONOMER"/>
<reference evidence="2 3" key="1">
    <citation type="journal article" date="2006" name="Proc. Natl. Acad. Sci. U.S.A.">
        <title>The complete genome sequence of Lactobacillus bulgaricus reveals extensive and ongoing reductive evolution.</title>
        <authorList>
            <person name="van de Guchte M."/>
            <person name="Penaud S."/>
            <person name="Grimaldi C."/>
            <person name="Barbe V."/>
            <person name="Bryson K."/>
            <person name="Nicolas P."/>
            <person name="Robert C."/>
            <person name="Oztas S."/>
            <person name="Mangenot S."/>
            <person name="Couloux A."/>
            <person name="Loux V."/>
            <person name="Dervyn R."/>
            <person name="Bossy R."/>
            <person name="Bolotin A."/>
            <person name="Batto J.-M."/>
            <person name="Walunas T."/>
            <person name="Gibrat J.-F."/>
            <person name="Bessieres P."/>
            <person name="Weissenbach J."/>
            <person name="Ehrlich S.D."/>
            <person name="Maguin E."/>
        </authorList>
    </citation>
    <scope>NUCLEOTIDE SEQUENCE [LARGE SCALE GENOMIC DNA]</scope>
    <source>
        <strain evidence="3">ATCC 11842 / DSM 20081 / BCRC 10696 / JCM 1002 / NBRC 13953 / NCIMB 11778 / NCTC 12712 / WDCM 00102 / Lb 14</strain>
    </source>
</reference>
<dbReference type="InterPro" id="IPR029058">
    <property type="entry name" value="AB_hydrolase_fold"/>
</dbReference>
<organism evidence="2 3">
    <name type="scientific">Lactobacillus delbrueckii subsp. bulgaricus (strain ATCC 11842 / DSM 20081 / BCRC 10696 / JCM 1002 / NBRC 13953 / NCIMB 11778 / NCTC 12712 / WDCM 00102 / Lb 14)</name>
    <dbReference type="NCBI Taxonomy" id="390333"/>
    <lineage>
        <taxon>Bacteria</taxon>
        <taxon>Bacillati</taxon>
        <taxon>Bacillota</taxon>
        <taxon>Bacilli</taxon>
        <taxon>Lactobacillales</taxon>
        <taxon>Lactobacillaceae</taxon>
        <taxon>Lactobacillus</taxon>
    </lineage>
</organism>
<dbReference type="Pfam" id="PF00326">
    <property type="entry name" value="Peptidase_S9"/>
    <property type="match status" value="1"/>
</dbReference>
<dbReference type="SUPFAM" id="SSF53474">
    <property type="entry name" value="alpha/beta-Hydrolases"/>
    <property type="match status" value="1"/>
</dbReference>
<proteinExistence type="predicted"/>
<name>Q1GBS4_LACDA</name>
<gene>
    <name evidence="2" type="ordered locus">Ldb0329</name>
</gene>
<dbReference type="eggNOG" id="COG1506">
    <property type="taxonomic scope" value="Bacteria"/>
</dbReference>
<dbReference type="STRING" id="390333.Ldb0329"/>
<dbReference type="AlphaFoldDB" id="Q1GBS4"/>
<evidence type="ECO:0000259" key="1">
    <source>
        <dbReference type="Pfam" id="PF00326"/>
    </source>
</evidence>
<sequence>MHKIVEYIFCRDCKKVYFYLHGGPLFTLRNWQEYPFATMLYNEQRNFILLNYPIVYGNGGISDYQFLKEYFWEYKRQNPNTEMVLLGESYGGYLASLFAAEYIFRKIIAISAFTSIAYQELFSSERSWLKDYLSENALDFYTLCRDNKVNTRTIFINGSRDSRVPYQQFLVLPFMKKFKVNILPGFTHRESRTRLEYVVSLIKQEL</sequence>
<protein>
    <recommendedName>
        <fullName evidence="1">Peptidase S9 prolyl oligopeptidase catalytic domain-containing protein</fullName>
    </recommendedName>
</protein>